<keyword evidence="3 5" id="KW-1133">Transmembrane helix</keyword>
<dbReference type="PANTHER" id="PTHR11814">
    <property type="entry name" value="SULFATE TRANSPORTER"/>
    <property type="match status" value="1"/>
</dbReference>
<dbReference type="Proteomes" id="UP000586119">
    <property type="component" value="Unassembled WGS sequence"/>
</dbReference>
<dbReference type="InterPro" id="IPR011547">
    <property type="entry name" value="SLC26A/SulP_dom"/>
</dbReference>
<keyword evidence="4 5" id="KW-0472">Membrane</keyword>
<proteinExistence type="predicted"/>
<dbReference type="InterPro" id="IPR001902">
    <property type="entry name" value="SLC26A/SulP_fam"/>
</dbReference>
<evidence type="ECO:0000256" key="1">
    <source>
        <dbReference type="ARBA" id="ARBA00004141"/>
    </source>
</evidence>
<dbReference type="RefSeq" id="WP_179931655.1">
    <property type="nucleotide sequence ID" value="NZ_JACCDF010000019.1"/>
</dbReference>
<gene>
    <name evidence="7" type="primary">sulP</name>
    <name evidence="7" type="ORF">HZS81_16725</name>
</gene>
<feature type="transmembrane region" description="Helical" evidence="5">
    <location>
        <begin position="46"/>
        <end position="67"/>
    </location>
</feature>
<organism evidence="7 8">
    <name type="scientific">Vreelandella salicampi</name>
    <dbReference type="NCBI Taxonomy" id="1449798"/>
    <lineage>
        <taxon>Bacteria</taxon>
        <taxon>Pseudomonadati</taxon>
        <taxon>Pseudomonadota</taxon>
        <taxon>Gammaproteobacteria</taxon>
        <taxon>Oceanospirillales</taxon>
        <taxon>Halomonadaceae</taxon>
        <taxon>Vreelandella</taxon>
    </lineage>
</organism>
<dbReference type="CDD" id="cd07042">
    <property type="entry name" value="STAS_SulP_like_sulfate_transporter"/>
    <property type="match status" value="1"/>
</dbReference>
<accession>A0A7Z0LNV9</accession>
<feature type="transmembrane region" description="Helical" evidence="5">
    <location>
        <begin position="21"/>
        <end position="40"/>
    </location>
</feature>
<dbReference type="Pfam" id="PF01740">
    <property type="entry name" value="STAS"/>
    <property type="match status" value="1"/>
</dbReference>
<evidence type="ECO:0000259" key="6">
    <source>
        <dbReference type="PROSITE" id="PS50801"/>
    </source>
</evidence>
<dbReference type="EMBL" id="JACCDF010000019">
    <property type="protein sequence ID" value="NYS62400.1"/>
    <property type="molecule type" value="Genomic_DNA"/>
</dbReference>
<evidence type="ECO:0000256" key="3">
    <source>
        <dbReference type="ARBA" id="ARBA00022989"/>
    </source>
</evidence>
<feature type="transmembrane region" description="Helical" evidence="5">
    <location>
        <begin position="269"/>
        <end position="293"/>
    </location>
</feature>
<dbReference type="InterPro" id="IPR002645">
    <property type="entry name" value="STAS_dom"/>
</dbReference>
<feature type="transmembrane region" description="Helical" evidence="5">
    <location>
        <begin position="343"/>
        <end position="363"/>
    </location>
</feature>
<dbReference type="PROSITE" id="PS50801">
    <property type="entry name" value="STAS"/>
    <property type="match status" value="1"/>
</dbReference>
<sequence length="602" mass="63205">MNPKRYLPIFQWLPHYQRSTLTRDLLAAVIVTIMLIPQSLAYAMLAGLPAEVGLYASVLPLVAYAIFGTSRTLAVGPVAVVSLMTAAALGNIATPGSAEYVGAALVLALLSGLILTLMGLARLGFLANFLSHPVISGFITASGLIIAAGQLRHLLGVEASGHNMVALVTGLWGQLGNIHLTTLLLGGGSLVFLYAARRWLKKGLLNVGVASGVADMLTKAAPIVAVAATTLITWRLGLDQRGVDVVGDIPAGLPPITLPGFELGLWRDLLMAAVLISIVGFVESVSVGQTLAAKRRQRIDPNQELIGLGSANLAASFSGGMPVTGGFSRSVVNFDAGAQTPAAGAFTAVGIGVAALVLTPLIAYLPVATLAATIIIAVLSLVDCPAIVRTWRYSRSDFAAMLATIIVTLASGVESGILAGVGLSLALHLYRTSRPHSAVIGRVPGSEHFRNVERHQVETAPHLCILRVDESLYFANARYLEDTVMDEVSRQPGVKHVVLACQAVNVIDASALESLETINQRLDDAGVVLHLAEVKGPVMDRLQDTTFCQELTGFVHLSTFSAWVALTQPSNAVYPEQSACPNARTLTLAHDFPEAAPKVASA</sequence>
<dbReference type="Pfam" id="PF00916">
    <property type="entry name" value="Sulfate_transp"/>
    <property type="match status" value="1"/>
</dbReference>
<dbReference type="InterPro" id="IPR036513">
    <property type="entry name" value="STAS_dom_sf"/>
</dbReference>
<feature type="transmembrane region" description="Helical" evidence="5">
    <location>
        <begin position="370"/>
        <end position="388"/>
    </location>
</feature>
<feature type="transmembrane region" description="Helical" evidence="5">
    <location>
        <begin position="216"/>
        <end position="236"/>
    </location>
</feature>
<dbReference type="SUPFAM" id="SSF52091">
    <property type="entry name" value="SpoIIaa-like"/>
    <property type="match status" value="1"/>
</dbReference>
<dbReference type="GO" id="GO:0016020">
    <property type="term" value="C:membrane"/>
    <property type="evidence" value="ECO:0007669"/>
    <property type="project" value="UniProtKB-SubCell"/>
</dbReference>
<evidence type="ECO:0000313" key="7">
    <source>
        <dbReference type="EMBL" id="NYS62400.1"/>
    </source>
</evidence>
<feature type="domain" description="STAS" evidence="6">
    <location>
        <begin position="453"/>
        <end position="573"/>
    </location>
</feature>
<protein>
    <submittedName>
        <fullName evidence="7">Sulfate permease</fullName>
    </submittedName>
</protein>
<comment type="subcellular location">
    <subcellularLocation>
        <location evidence="1">Membrane</location>
        <topology evidence="1">Multi-pass membrane protein</topology>
    </subcellularLocation>
</comment>
<keyword evidence="2 5" id="KW-0812">Transmembrane</keyword>
<dbReference type="NCBIfam" id="TIGR00815">
    <property type="entry name" value="sulP"/>
    <property type="match status" value="1"/>
</dbReference>
<feature type="transmembrane region" description="Helical" evidence="5">
    <location>
        <begin position="100"/>
        <end position="121"/>
    </location>
</feature>
<evidence type="ECO:0000313" key="8">
    <source>
        <dbReference type="Proteomes" id="UP000586119"/>
    </source>
</evidence>
<dbReference type="GO" id="GO:0055085">
    <property type="term" value="P:transmembrane transport"/>
    <property type="evidence" value="ECO:0007669"/>
    <property type="project" value="InterPro"/>
</dbReference>
<evidence type="ECO:0000256" key="2">
    <source>
        <dbReference type="ARBA" id="ARBA00022692"/>
    </source>
</evidence>
<evidence type="ECO:0000256" key="4">
    <source>
        <dbReference type="ARBA" id="ARBA00023136"/>
    </source>
</evidence>
<feature type="transmembrane region" description="Helical" evidence="5">
    <location>
        <begin position="74"/>
        <end position="94"/>
    </location>
</feature>
<feature type="transmembrane region" description="Helical" evidence="5">
    <location>
        <begin position="171"/>
        <end position="195"/>
    </location>
</feature>
<name>A0A7Z0LNV9_9GAMM</name>
<dbReference type="Gene3D" id="3.30.750.24">
    <property type="entry name" value="STAS domain"/>
    <property type="match status" value="1"/>
</dbReference>
<feature type="transmembrane region" description="Helical" evidence="5">
    <location>
        <begin position="400"/>
        <end position="427"/>
    </location>
</feature>
<keyword evidence="8" id="KW-1185">Reference proteome</keyword>
<reference evidence="7 8" key="1">
    <citation type="journal article" date="2015" name="Int. J. Syst. Evol. Microbiol.">
        <title>Halomonas salicampi sp. nov., a halotolerant and alkalitolerant bacterium isolated from a saltern soil.</title>
        <authorList>
            <person name="Lee J.C."/>
            <person name="Kim Y.S."/>
            <person name="Yun B.S."/>
            <person name="Whang K.S."/>
        </authorList>
    </citation>
    <scope>NUCLEOTIDE SEQUENCE [LARGE SCALE GENOMIC DNA]</scope>
    <source>
        <strain evidence="7 8">BH103</strain>
    </source>
</reference>
<evidence type="ECO:0000256" key="5">
    <source>
        <dbReference type="SAM" id="Phobius"/>
    </source>
</evidence>
<feature type="transmembrane region" description="Helical" evidence="5">
    <location>
        <begin position="133"/>
        <end position="151"/>
    </location>
</feature>
<comment type="caution">
    <text evidence="7">The sequence shown here is derived from an EMBL/GenBank/DDBJ whole genome shotgun (WGS) entry which is preliminary data.</text>
</comment>
<dbReference type="AlphaFoldDB" id="A0A7Z0LNV9"/>